<sequence>MKRSVLILTLSLVFVIGISFAALGYQEAPQLAELVRAGKLPPVEERLSEEPLVVELIEDIGKYGGTWRRGFTGIKDYHAFGRHVYEPMLRWPRDPRDPVQPGLAKD</sequence>
<reference evidence="1" key="1">
    <citation type="journal article" date="2014" name="Front. Microbiol.">
        <title>High frequency of phylogenetically diverse reductive dehalogenase-homologous genes in deep subseafloor sedimentary metagenomes.</title>
        <authorList>
            <person name="Kawai M."/>
            <person name="Futagami T."/>
            <person name="Toyoda A."/>
            <person name="Takaki Y."/>
            <person name="Nishi S."/>
            <person name="Hori S."/>
            <person name="Arai W."/>
            <person name="Tsubouchi T."/>
            <person name="Morono Y."/>
            <person name="Uchiyama I."/>
            <person name="Ito T."/>
            <person name="Fujiyama A."/>
            <person name="Inagaki F."/>
            <person name="Takami H."/>
        </authorList>
    </citation>
    <scope>NUCLEOTIDE SEQUENCE</scope>
    <source>
        <strain evidence="1">Expedition CK06-06</strain>
    </source>
</reference>
<evidence type="ECO:0000313" key="1">
    <source>
        <dbReference type="EMBL" id="GAI89248.1"/>
    </source>
</evidence>
<comment type="caution">
    <text evidence="1">The sequence shown here is derived from an EMBL/GenBank/DDBJ whole genome shotgun (WGS) entry which is preliminary data.</text>
</comment>
<accession>X1S8H0</accession>
<dbReference type="EMBL" id="BARW01020199">
    <property type="protein sequence ID" value="GAI89248.1"/>
    <property type="molecule type" value="Genomic_DNA"/>
</dbReference>
<gene>
    <name evidence="1" type="ORF">S12H4_34178</name>
</gene>
<protein>
    <submittedName>
        <fullName evidence="1">Uncharacterized protein</fullName>
    </submittedName>
</protein>
<proteinExistence type="predicted"/>
<dbReference type="AlphaFoldDB" id="X1S8H0"/>
<organism evidence="1">
    <name type="scientific">marine sediment metagenome</name>
    <dbReference type="NCBI Taxonomy" id="412755"/>
    <lineage>
        <taxon>unclassified sequences</taxon>
        <taxon>metagenomes</taxon>
        <taxon>ecological metagenomes</taxon>
    </lineage>
</organism>
<name>X1S8H0_9ZZZZ</name>